<organism evidence="1 2">
    <name type="scientific">Vaccinium darrowii</name>
    <dbReference type="NCBI Taxonomy" id="229202"/>
    <lineage>
        <taxon>Eukaryota</taxon>
        <taxon>Viridiplantae</taxon>
        <taxon>Streptophyta</taxon>
        <taxon>Embryophyta</taxon>
        <taxon>Tracheophyta</taxon>
        <taxon>Spermatophyta</taxon>
        <taxon>Magnoliopsida</taxon>
        <taxon>eudicotyledons</taxon>
        <taxon>Gunneridae</taxon>
        <taxon>Pentapetalae</taxon>
        <taxon>asterids</taxon>
        <taxon>Ericales</taxon>
        <taxon>Ericaceae</taxon>
        <taxon>Vaccinioideae</taxon>
        <taxon>Vaccinieae</taxon>
        <taxon>Vaccinium</taxon>
    </lineage>
</organism>
<comment type="caution">
    <text evidence="1">The sequence shown here is derived from an EMBL/GenBank/DDBJ whole genome shotgun (WGS) entry which is preliminary data.</text>
</comment>
<dbReference type="Proteomes" id="UP000828048">
    <property type="component" value="Chromosome 6"/>
</dbReference>
<dbReference type="EMBL" id="CM037156">
    <property type="protein sequence ID" value="KAH7838042.1"/>
    <property type="molecule type" value="Genomic_DNA"/>
</dbReference>
<proteinExistence type="predicted"/>
<reference evidence="1 2" key="1">
    <citation type="journal article" date="2021" name="Hortic Res">
        <title>High-quality reference genome and annotation aids understanding of berry development for evergreen blueberry (Vaccinium darrowii).</title>
        <authorList>
            <person name="Yu J."/>
            <person name="Hulse-Kemp A.M."/>
            <person name="Babiker E."/>
            <person name="Staton M."/>
        </authorList>
    </citation>
    <scope>NUCLEOTIDE SEQUENCE [LARGE SCALE GENOMIC DNA]</scope>
    <source>
        <strain evidence="2">cv. NJ 8807/NJ 8810</strain>
        <tissue evidence="1">Young leaf</tissue>
    </source>
</reference>
<accession>A0ACB7XBE3</accession>
<evidence type="ECO:0000313" key="1">
    <source>
        <dbReference type="EMBL" id="KAH7838042.1"/>
    </source>
</evidence>
<sequence length="156" mass="18331">MKVKLAYIANNSVRKATFKRRKKGLLKKTEELRILCGVDACGIIFHPYDPEPEVFPSHIEAQRIISQLRNKSELEQHRRMVSQKDFITQRVTSVNGQIVKQQKEVRHKEMTRIMFQCLNGEGFLHLNMVDLKDLNSLVGQYIIDIDRRIDFLEKNH</sequence>
<keyword evidence="2" id="KW-1185">Reference proteome</keyword>
<evidence type="ECO:0000313" key="2">
    <source>
        <dbReference type="Proteomes" id="UP000828048"/>
    </source>
</evidence>
<protein>
    <submittedName>
        <fullName evidence="1">Uncharacterized protein</fullName>
    </submittedName>
</protein>
<name>A0ACB7XBE3_9ERIC</name>
<gene>
    <name evidence="1" type="ORF">Vadar_021405</name>
</gene>